<dbReference type="AlphaFoldDB" id="A0A1P8UPY5"/>
<proteinExistence type="predicted"/>
<dbReference type="RefSeq" id="WP_156876306.1">
    <property type="nucleotide sequence ID" value="NZ_CP015093.1"/>
</dbReference>
<feature type="region of interest" description="Disordered" evidence="1">
    <location>
        <begin position="39"/>
        <end position="58"/>
    </location>
</feature>
<gene>
    <name evidence="2" type="ORF">Ga0080574_TMP1121</name>
</gene>
<dbReference type="EMBL" id="CP015093">
    <property type="protein sequence ID" value="APZ51455.1"/>
    <property type="molecule type" value="Genomic_DNA"/>
</dbReference>
<name>A0A1P8UPY5_9RHOB</name>
<dbReference type="KEGG" id="paby:Ga0080574_TMP1121"/>
<evidence type="ECO:0000256" key="1">
    <source>
        <dbReference type="SAM" id="MobiDB-lite"/>
    </source>
</evidence>
<evidence type="ECO:0000313" key="3">
    <source>
        <dbReference type="Proteomes" id="UP000187059"/>
    </source>
</evidence>
<dbReference type="STRING" id="1250539.Ga0080574_TMP1121"/>
<organism evidence="2 3">
    <name type="scientific">Salipiger abyssi</name>
    <dbReference type="NCBI Taxonomy" id="1250539"/>
    <lineage>
        <taxon>Bacteria</taxon>
        <taxon>Pseudomonadati</taxon>
        <taxon>Pseudomonadota</taxon>
        <taxon>Alphaproteobacteria</taxon>
        <taxon>Rhodobacterales</taxon>
        <taxon>Roseobacteraceae</taxon>
        <taxon>Salipiger</taxon>
    </lineage>
</organism>
<accession>A0A1P8UPY5</accession>
<sequence length="58" mass="5899">MIGLVPLAALGGCGQGAARVDGNDPDNCDLLSQRLPAHALPPECRDGGMSSDPDPRTV</sequence>
<dbReference type="Proteomes" id="UP000187059">
    <property type="component" value="Chromosome"/>
</dbReference>
<reference evidence="2 3" key="1">
    <citation type="submission" date="2016-04" db="EMBL/GenBank/DDBJ databases">
        <title>Deep-sea bacteria in the southern Pacific.</title>
        <authorList>
            <person name="Tang K."/>
        </authorList>
    </citation>
    <scope>NUCLEOTIDE SEQUENCE [LARGE SCALE GENOMIC DNA]</scope>
    <source>
        <strain evidence="2 3">JLT2014</strain>
    </source>
</reference>
<evidence type="ECO:0000313" key="2">
    <source>
        <dbReference type="EMBL" id="APZ51455.1"/>
    </source>
</evidence>
<keyword evidence="3" id="KW-1185">Reference proteome</keyword>
<protein>
    <submittedName>
        <fullName evidence="2">Uncharacterized protein</fullName>
    </submittedName>
</protein>